<comment type="similarity">
    <text evidence="3">Belongs to the pex2/pex10/pex12 family.</text>
</comment>
<dbReference type="PROSITE" id="PS00518">
    <property type="entry name" value="ZF_RING_1"/>
    <property type="match status" value="1"/>
</dbReference>
<evidence type="ECO:0000256" key="13">
    <source>
        <dbReference type="ARBA" id="ARBA00023136"/>
    </source>
</evidence>
<evidence type="ECO:0000256" key="6">
    <source>
        <dbReference type="ARBA" id="ARBA00022692"/>
    </source>
</evidence>
<name>Q23A31_TETTS</name>
<reference evidence="21" key="1">
    <citation type="journal article" date="2006" name="PLoS Biol.">
        <title>Macronuclear genome sequence of the ciliate Tetrahymena thermophila, a model eukaryote.</title>
        <authorList>
            <person name="Eisen J.A."/>
            <person name="Coyne R.S."/>
            <person name="Wu M."/>
            <person name="Wu D."/>
            <person name="Thiagarajan M."/>
            <person name="Wortman J.R."/>
            <person name="Badger J.H."/>
            <person name="Ren Q."/>
            <person name="Amedeo P."/>
            <person name="Jones K.M."/>
            <person name="Tallon L.J."/>
            <person name="Delcher A.L."/>
            <person name="Salzberg S.L."/>
            <person name="Silva J.C."/>
            <person name="Haas B.J."/>
            <person name="Majoros W.H."/>
            <person name="Farzad M."/>
            <person name="Carlton J.M."/>
            <person name="Smith R.K. Jr."/>
            <person name="Garg J."/>
            <person name="Pearlman R.E."/>
            <person name="Karrer K.M."/>
            <person name="Sun L."/>
            <person name="Manning G."/>
            <person name="Elde N.C."/>
            <person name="Turkewitz A.P."/>
            <person name="Asai D.J."/>
            <person name="Wilkes D.E."/>
            <person name="Wang Y."/>
            <person name="Cai H."/>
            <person name="Collins K."/>
            <person name="Stewart B.A."/>
            <person name="Lee S.R."/>
            <person name="Wilamowska K."/>
            <person name="Weinberg Z."/>
            <person name="Ruzzo W.L."/>
            <person name="Wloga D."/>
            <person name="Gaertig J."/>
            <person name="Frankel J."/>
            <person name="Tsao C.-C."/>
            <person name="Gorovsky M.A."/>
            <person name="Keeling P.J."/>
            <person name="Waller R.F."/>
            <person name="Patron N.J."/>
            <person name="Cherry J.M."/>
            <person name="Stover N.A."/>
            <person name="Krieger C.J."/>
            <person name="del Toro C."/>
            <person name="Ryder H.F."/>
            <person name="Williamson S.C."/>
            <person name="Barbeau R.A."/>
            <person name="Hamilton E.P."/>
            <person name="Orias E."/>
        </authorList>
    </citation>
    <scope>NUCLEOTIDE SEQUENCE [LARGE SCALE GENOMIC DNA]</scope>
    <source>
        <strain evidence="21">SB210</strain>
    </source>
</reference>
<sequence>MMQEYQTERINQLEALKIDQECSNLLKDGLVKAFQYFNPQTVNKYIPEFNLIVDFIYFRETVNKNNNLPGNQLQNVKYTASDLLENGNLSNKRKIIFFLVKVVGTYAINKLHNLITLRNISNNGNNDQEESKFYKILKKILDVGEKIYKVLNLANFVSFLINGKYRSIEERICGIQMGYINSQVVRYLDFELINRTIIWGIISDFVKFALPLANNMRLFKMVSNLFMFTTFLGSISNDASQDIADVKCGVCEDSQMTMPRQINNCKHIFCYYCITSYLQSKAGQQNIKCPQCDAIYDKLEIVTN</sequence>
<evidence type="ECO:0000256" key="7">
    <source>
        <dbReference type="ARBA" id="ARBA00022723"/>
    </source>
</evidence>
<evidence type="ECO:0000256" key="11">
    <source>
        <dbReference type="ARBA" id="ARBA00022927"/>
    </source>
</evidence>
<evidence type="ECO:0000313" key="21">
    <source>
        <dbReference type="Proteomes" id="UP000009168"/>
    </source>
</evidence>
<dbReference type="RefSeq" id="XP_001013694.2">
    <property type="nucleotide sequence ID" value="XM_001013694.2"/>
</dbReference>
<dbReference type="AlphaFoldDB" id="Q23A31"/>
<keyword evidence="7" id="KW-0479">Metal-binding</keyword>
<evidence type="ECO:0000256" key="17">
    <source>
        <dbReference type="ARBA" id="ARBA00034523"/>
    </source>
</evidence>
<dbReference type="GO" id="GO:0008270">
    <property type="term" value="F:zinc ion binding"/>
    <property type="evidence" value="ECO:0007669"/>
    <property type="project" value="UniProtKB-KW"/>
</dbReference>
<comment type="subcellular location">
    <subcellularLocation>
        <location evidence="1">Peroxisome membrane</location>
        <topology evidence="1">Multi-pass membrane protein</topology>
    </subcellularLocation>
</comment>
<dbReference type="GO" id="GO:0016558">
    <property type="term" value="P:protein import into peroxisome matrix"/>
    <property type="evidence" value="ECO:0007669"/>
    <property type="project" value="InterPro"/>
</dbReference>
<gene>
    <name evidence="20" type="ORF">TTHERM_00833870</name>
</gene>
<dbReference type="InterPro" id="IPR001841">
    <property type="entry name" value="Znf_RING"/>
</dbReference>
<dbReference type="Gene3D" id="3.30.40.10">
    <property type="entry name" value="Zinc/RING finger domain, C3HC4 (zinc finger)"/>
    <property type="match status" value="1"/>
</dbReference>
<evidence type="ECO:0000256" key="2">
    <source>
        <dbReference type="ARBA" id="ARBA00004906"/>
    </source>
</evidence>
<evidence type="ECO:0000313" key="20">
    <source>
        <dbReference type="EMBL" id="EAR93449.2"/>
    </source>
</evidence>
<keyword evidence="11" id="KW-0653">Protein transport</keyword>
<dbReference type="OrthoDB" id="1701437at2759"/>
<dbReference type="PANTHER" id="PTHR48178:SF1">
    <property type="entry name" value="PEROXISOME BIOGENESIS FACTOR 2"/>
    <property type="match status" value="1"/>
</dbReference>
<dbReference type="Pfam" id="PF04757">
    <property type="entry name" value="Pex2_Pex12"/>
    <property type="match status" value="1"/>
</dbReference>
<evidence type="ECO:0000256" key="3">
    <source>
        <dbReference type="ARBA" id="ARBA00008704"/>
    </source>
</evidence>
<evidence type="ECO:0000256" key="12">
    <source>
        <dbReference type="ARBA" id="ARBA00022989"/>
    </source>
</evidence>
<organism evidence="20 21">
    <name type="scientific">Tetrahymena thermophila (strain SB210)</name>
    <dbReference type="NCBI Taxonomy" id="312017"/>
    <lineage>
        <taxon>Eukaryota</taxon>
        <taxon>Sar</taxon>
        <taxon>Alveolata</taxon>
        <taxon>Ciliophora</taxon>
        <taxon>Intramacronucleata</taxon>
        <taxon>Oligohymenophorea</taxon>
        <taxon>Hymenostomatida</taxon>
        <taxon>Tetrahymenina</taxon>
        <taxon>Tetrahymenidae</taxon>
        <taxon>Tetrahymena</taxon>
    </lineage>
</organism>
<keyword evidence="21" id="KW-1185">Reference proteome</keyword>
<keyword evidence="4" id="KW-0813">Transport</keyword>
<accession>Q23A31</accession>
<dbReference type="PANTHER" id="PTHR48178">
    <property type="entry name" value="PEROXISOME BIOGENESIS FACTOR 2"/>
    <property type="match status" value="1"/>
</dbReference>
<protein>
    <recommendedName>
        <fullName evidence="17">RING-type E3 ubiquitin transferase (cysteine targeting)</fullName>
        <ecNumber evidence="17">2.3.2.36</ecNumber>
    </recommendedName>
    <alternativeName>
        <fullName evidence="15">Peroxin-2</fullName>
    </alternativeName>
</protein>
<dbReference type="Proteomes" id="UP000009168">
    <property type="component" value="Unassembled WGS sequence"/>
</dbReference>
<keyword evidence="8 18" id="KW-0863">Zinc-finger</keyword>
<keyword evidence="14" id="KW-0576">Peroxisome</keyword>
<comment type="catalytic activity">
    <reaction evidence="16">
        <text>[E2 ubiquitin-conjugating enzyme]-S-ubiquitinyl-L-cysteine + [acceptor protein]-L-cysteine = [E2 ubiquitin-conjugating enzyme]-L-cysteine + [acceptor protein]-S-ubiquitinyl-L-cysteine.</text>
        <dbReference type="EC" id="2.3.2.36"/>
    </reaction>
</comment>
<evidence type="ECO:0000256" key="15">
    <source>
        <dbReference type="ARBA" id="ARBA00032511"/>
    </source>
</evidence>
<feature type="domain" description="RING-type" evidence="19">
    <location>
        <begin position="248"/>
        <end position="293"/>
    </location>
</feature>
<evidence type="ECO:0000256" key="1">
    <source>
        <dbReference type="ARBA" id="ARBA00004585"/>
    </source>
</evidence>
<evidence type="ECO:0000256" key="9">
    <source>
        <dbReference type="ARBA" id="ARBA00022786"/>
    </source>
</evidence>
<dbReference type="SUPFAM" id="SSF57850">
    <property type="entry name" value="RING/U-box"/>
    <property type="match status" value="1"/>
</dbReference>
<dbReference type="KEGG" id="tet:TTHERM_00833870"/>
<dbReference type="eggNOG" id="KOG2879">
    <property type="taxonomic scope" value="Eukaryota"/>
</dbReference>
<keyword evidence="13" id="KW-0472">Membrane</keyword>
<evidence type="ECO:0000259" key="19">
    <source>
        <dbReference type="PROSITE" id="PS50089"/>
    </source>
</evidence>
<evidence type="ECO:0000256" key="14">
    <source>
        <dbReference type="ARBA" id="ARBA00023140"/>
    </source>
</evidence>
<keyword evidence="12" id="KW-1133">Transmembrane helix</keyword>
<evidence type="ECO:0000256" key="4">
    <source>
        <dbReference type="ARBA" id="ARBA00022448"/>
    </source>
</evidence>
<dbReference type="Pfam" id="PF00097">
    <property type="entry name" value="zf-C3HC4"/>
    <property type="match status" value="1"/>
</dbReference>
<dbReference type="GO" id="GO:0061630">
    <property type="term" value="F:ubiquitin protein ligase activity"/>
    <property type="evidence" value="ECO:0007669"/>
    <property type="project" value="UniProtKB-EC"/>
</dbReference>
<dbReference type="InParanoid" id="Q23A31"/>
<dbReference type="SMART" id="SM00184">
    <property type="entry name" value="RING"/>
    <property type="match status" value="1"/>
</dbReference>
<keyword evidence="5" id="KW-0808">Transferase</keyword>
<dbReference type="HOGENOM" id="CLU_024591_3_1_1"/>
<evidence type="ECO:0000256" key="10">
    <source>
        <dbReference type="ARBA" id="ARBA00022833"/>
    </source>
</evidence>
<dbReference type="STRING" id="312017.Q23A31"/>
<keyword evidence="10" id="KW-0862">Zinc</keyword>
<keyword evidence="6" id="KW-0812">Transmembrane</keyword>
<dbReference type="InterPro" id="IPR017907">
    <property type="entry name" value="Znf_RING_CS"/>
</dbReference>
<keyword evidence="9" id="KW-0833">Ubl conjugation pathway</keyword>
<dbReference type="GeneID" id="7834751"/>
<dbReference type="InterPro" id="IPR013083">
    <property type="entry name" value="Znf_RING/FYVE/PHD"/>
</dbReference>
<dbReference type="PROSITE" id="PS50089">
    <property type="entry name" value="ZF_RING_2"/>
    <property type="match status" value="1"/>
</dbReference>
<dbReference type="GO" id="GO:0005778">
    <property type="term" value="C:peroxisomal membrane"/>
    <property type="evidence" value="ECO:0007669"/>
    <property type="project" value="UniProtKB-SubCell"/>
</dbReference>
<evidence type="ECO:0000256" key="18">
    <source>
        <dbReference type="PROSITE-ProRule" id="PRU00175"/>
    </source>
</evidence>
<dbReference type="EMBL" id="GG662725">
    <property type="protein sequence ID" value="EAR93449.2"/>
    <property type="molecule type" value="Genomic_DNA"/>
</dbReference>
<dbReference type="InterPro" id="IPR025654">
    <property type="entry name" value="PEX2/10"/>
</dbReference>
<comment type="pathway">
    <text evidence="2">Protein modification; protein ubiquitination.</text>
</comment>
<evidence type="ECO:0000256" key="8">
    <source>
        <dbReference type="ARBA" id="ARBA00022771"/>
    </source>
</evidence>
<proteinExistence type="inferred from homology"/>
<dbReference type="InterPro" id="IPR018957">
    <property type="entry name" value="Znf_C3HC4_RING-type"/>
</dbReference>
<dbReference type="EC" id="2.3.2.36" evidence="17"/>
<dbReference type="InterPro" id="IPR006845">
    <property type="entry name" value="Pex_N"/>
</dbReference>
<evidence type="ECO:0000256" key="16">
    <source>
        <dbReference type="ARBA" id="ARBA00034438"/>
    </source>
</evidence>
<evidence type="ECO:0000256" key="5">
    <source>
        <dbReference type="ARBA" id="ARBA00022679"/>
    </source>
</evidence>